<dbReference type="RefSeq" id="WP_010856467.1">
    <property type="nucleotide sequence ID" value="NZ_AQHR01000110.1"/>
</dbReference>
<dbReference type="AlphaFoldDB" id="R7ZM55"/>
<comment type="caution">
    <text evidence="1">The sequence shown here is derived from an EMBL/GenBank/DDBJ whole genome shotgun (WGS) entry which is preliminary data.</text>
</comment>
<name>R7ZM55_9BACT</name>
<sequence length="102" mass="12237">MIVYNITISVDRKIEGEFIRWMKDTYIPMVLNTGYFFDYRFLRLLNHPEEGEGVNFATQFYAETMEKMMGFENQQAHLVQEALEKRFQGEFVFFRSLLESVD</sequence>
<dbReference type="EMBL" id="AQHR01000110">
    <property type="protein sequence ID" value="EON75183.1"/>
    <property type="molecule type" value="Genomic_DNA"/>
</dbReference>
<dbReference type="STRING" id="1232681.ADIS_4354"/>
<evidence type="ECO:0000313" key="2">
    <source>
        <dbReference type="Proteomes" id="UP000013909"/>
    </source>
</evidence>
<organism evidence="1 2">
    <name type="scientific">Lunatimonas lonarensis</name>
    <dbReference type="NCBI Taxonomy" id="1232681"/>
    <lineage>
        <taxon>Bacteria</taxon>
        <taxon>Pseudomonadati</taxon>
        <taxon>Bacteroidota</taxon>
        <taxon>Cytophagia</taxon>
        <taxon>Cytophagales</taxon>
        <taxon>Cyclobacteriaceae</taxon>
    </lineage>
</organism>
<dbReference type="OrthoDB" id="1121837at2"/>
<proteinExistence type="predicted"/>
<gene>
    <name evidence="1" type="ORF">ADIS_4354</name>
</gene>
<dbReference type="Pfam" id="PF14114">
    <property type="entry name" value="DUF4286"/>
    <property type="match status" value="1"/>
</dbReference>
<protein>
    <recommendedName>
        <fullName evidence="3">DUF4286 domain-containing protein</fullName>
    </recommendedName>
</protein>
<dbReference type="Proteomes" id="UP000013909">
    <property type="component" value="Unassembled WGS sequence"/>
</dbReference>
<accession>R7ZM55</accession>
<evidence type="ECO:0008006" key="3">
    <source>
        <dbReference type="Google" id="ProtNLM"/>
    </source>
</evidence>
<keyword evidence="2" id="KW-1185">Reference proteome</keyword>
<evidence type="ECO:0000313" key="1">
    <source>
        <dbReference type="EMBL" id="EON75183.1"/>
    </source>
</evidence>
<dbReference type="InterPro" id="IPR025563">
    <property type="entry name" value="DUF4286"/>
</dbReference>
<reference evidence="1 2" key="1">
    <citation type="submission" date="2013-02" db="EMBL/GenBank/DDBJ databases">
        <title>A novel strain isolated from Lonar lake, Maharashtra, India.</title>
        <authorList>
            <person name="Singh A."/>
        </authorList>
    </citation>
    <scope>NUCLEOTIDE SEQUENCE [LARGE SCALE GENOMIC DNA]</scope>
    <source>
        <strain evidence="1 2">AK24</strain>
    </source>
</reference>